<dbReference type="EMBL" id="VUMT01000009">
    <property type="protein sequence ID" value="MSS63667.1"/>
    <property type="molecule type" value="Genomic_DNA"/>
</dbReference>
<keyword evidence="2" id="KW-1185">Reference proteome</keyword>
<sequence length="93" mass="11206">MSNKSLYESIFDDTEDIQLIKCFDSCVLEYWIDDCRVQVEKMKDENNHINIEICISGYDKDGNNVFGNADFSKEWKEKNIYNQAIYKKFLKWW</sequence>
<dbReference type="AlphaFoldDB" id="A0A6L5XYQ4"/>
<dbReference type="RefSeq" id="WP_154519076.1">
    <property type="nucleotide sequence ID" value="NZ_VUMT01000009.1"/>
</dbReference>
<dbReference type="Proteomes" id="UP000482209">
    <property type="component" value="Unassembled WGS sequence"/>
</dbReference>
<protein>
    <submittedName>
        <fullName evidence="1">Uncharacterized protein</fullName>
    </submittedName>
</protein>
<name>A0A6L5XYQ4_9FIRM</name>
<gene>
    <name evidence="1" type="ORF">FYJ58_07225</name>
</gene>
<evidence type="ECO:0000313" key="2">
    <source>
        <dbReference type="Proteomes" id="UP000482209"/>
    </source>
</evidence>
<proteinExistence type="predicted"/>
<evidence type="ECO:0000313" key="1">
    <source>
        <dbReference type="EMBL" id="MSS63667.1"/>
    </source>
</evidence>
<organism evidence="1 2">
    <name type="scientific">Velocimicrobium porci</name>
    <dbReference type="NCBI Taxonomy" id="2606634"/>
    <lineage>
        <taxon>Bacteria</taxon>
        <taxon>Bacillati</taxon>
        <taxon>Bacillota</taxon>
        <taxon>Clostridia</taxon>
        <taxon>Lachnospirales</taxon>
        <taxon>Lachnospiraceae</taxon>
        <taxon>Velocimicrobium</taxon>
    </lineage>
</organism>
<accession>A0A6L5XYQ4</accession>
<reference evidence="1 2" key="1">
    <citation type="submission" date="2019-08" db="EMBL/GenBank/DDBJ databases">
        <title>In-depth cultivation of the pig gut microbiome towards novel bacterial diversity and tailored functional studies.</title>
        <authorList>
            <person name="Wylensek D."/>
            <person name="Hitch T.C.A."/>
            <person name="Clavel T."/>
        </authorList>
    </citation>
    <scope>NUCLEOTIDE SEQUENCE [LARGE SCALE GENOMIC DNA]</scope>
    <source>
        <strain evidence="1 2">WCA-693-APC-MOT-I</strain>
    </source>
</reference>
<comment type="caution">
    <text evidence="1">The sequence shown here is derived from an EMBL/GenBank/DDBJ whole genome shotgun (WGS) entry which is preliminary data.</text>
</comment>